<dbReference type="OrthoDB" id="3697039at2"/>
<feature type="chain" id="PRO_5017830427" description="Phospholipase A2-like protein" evidence="1">
    <location>
        <begin position="29"/>
        <end position="199"/>
    </location>
</feature>
<feature type="signal peptide" evidence="1">
    <location>
        <begin position="1"/>
        <end position="28"/>
    </location>
</feature>
<keyword evidence="1" id="KW-0732">Signal</keyword>
<proteinExistence type="predicted"/>
<evidence type="ECO:0000256" key="1">
    <source>
        <dbReference type="SAM" id="SignalP"/>
    </source>
</evidence>
<accession>A0A3E0H3L8</accession>
<organism evidence="2 3">
    <name type="scientific">Kutzneria buriramensis</name>
    <dbReference type="NCBI Taxonomy" id="1045776"/>
    <lineage>
        <taxon>Bacteria</taxon>
        <taxon>Bacillati</taxon>
        <taxon>Actinomycetota</taxon>
        <taxon>Actinomycetes</taxon>
        <taxon>Pseudonocardiales</taxon>
        <taxon>Pseudonocardiaceae</taxon>
        <taxon>Kutzneria</taxon>
    </lineage>
</organism>
<reference evidence="2 3" key="1">
    <citation type="submission" date="2018-08" db="EMBL/GenBank/DDBJ databases">
        <title>Genomic Encyclopedia of Archaeal and Bacterial Type Strains, Phase II (KMG-II): from individual species to whole genera.</title>
        <authorList>
            <person name="Goeker M."/>
        </authorList>
    </citation>
    <scope>NUCLEOTIDE SEQUENCE [LARGE SCALE GENOMIC DNA]</scope>
    <source>
        <strain evidence="2 3">DSM 45791</strain>
    </source>
</reference>
<evidence type="ECO:0008006" key="4">
    <source>
        <dbReference type="Google" id="ProtNLM"/>
    </source>
</evidence>
<protein>
    <recommendedName>
        <fullName evidence="4">Phospholipase A2-like protein</fullName>
    </recommendedName>
</protein>
<comment type="caution">
    <text evidence="2">The sequence shown here is derived from an EMBL/GenBank/DDBJ whole genome shotgun (WGS) entry which is preliminary data.</text>
</comment>
<evidence type="ECO:0000313" key="3">
    <source>
        <dbReference type="Proteomes" id="UP000256269"/>
    </source>
</evidence>
<sequence length="199" mass="21511">MRRTLARLALMALGLGLTVFGVEPIADAAPAAPATVNAPLGGMMLNEYCIALGYQGAEVSDNGQSNPWVCYYGGGQYWTPLDLFGACRWQFRDLGAAGFNVTYAGNGNCSALNANSYGVGTDLNRIGDYCRSLGYQDAYVAYKNVGGWRCRSGNTLYPLDLHAACRFTNASLVAQGYSLVSYFHDYGATFHITCVYLKR</sequence>
<evidence type="ECO:0000313" key="2">
    <source>
        <dbReference type="EMBL" id="REH37118.1"/>
    </source>
</evidence>
<dbReference type="EMBL" id="QUNO01000015">
    <property type="protein sequence ID" value="REH37118.1"/>
    <property type="molecule type" value="Genomic_DNA"/>
</dbReference>
<keyword evidence="3" id="KW-1185">Reference proteome</keyword>
<dbReference type="AlphaFoldDB" id="A0A3E0H3L8"/>
<gene>
    <name evidence="2" type="ORF">BCF44_115122</name>
</gene>
<dbReference type="RefSeq" id="WP_147328777.1">
    <property type="nucleotide sequence ID" value="NZ_CP144375.1"/>
</dbReference>
<name>A0A3E0H3L8_9PSEU</name>
<dbReference type="Proteomes" id="UP000256269">
    <property type="component" value="Unassembled WGS sequence"/>
</dbReference>